<dbReference type="EMBL" id="CP042435">
    <property type="protein sequence ID" value="QEC69653.1"/>
    <property type="molecule type" value="Genomic_DNA"/>
</dbReference>
<dbReference type="PANTHER" id="PTHR47360:SF1">
    <property type="entry name" value="ENDOPEPTIDASE NLPC-RELATED"/>
    <property type="match status" value="1"/>
</dbReference>
<evidence type="ECO:0000256" key="6">
    <source>
        <dbReference type="SAM" id="SignalP"/>
    </source>
</evidence>
<dbReference type="RefSeq" id="WP_147192529.1">
    <property type="nucleotide sequence ID" value="NZ_CP042435.1"/>
</dbReference>
<dbReference type="GO" id="GO:0006508">
    <property type="term" value="P:proteolysis"/>
    <property type="evidence" value="ECO:0007669"/>
    <property type="project" value="UniProtKB-KW"/>
</dbReference>
<feature type="signal peptide" evidence="6">
    <location>
        <begin position="1"/>
        <end position="23"/>
    </location>
</feature>
<evidence type="ECO:0000256" key="5">
    <source>
        <dbReference type="ARBA" id="ARBA00022807"/>
    </source>
</evidence>
<dbReference type="OrthoDB" id="9807055at2"/>
<proteinExistence type="inferred from homology"/>
<dbReference type="KEGG" id="pgin:FRZ67_20965"/>
<dbReference type="PROSITE" id="PS51257">
    <property type="entry name" value="PROKAR_LIPOPROTEIN"/>
    <property type="match status" value="1"/>
</dbReference>
<dbReference type="InterPro" id="IPR038765">
    <property type="entry name" value="Papain-like_cys_pep_sf"/>
</dbReference>
<keyword evidence="9" id="KW-1185">Reference proteome</keyword>
<dbReference type="Proteomes" id="UP000321533">
    <property type="component" value="Chromosome"/>
</dbReference>
<dbReference type="InterPro" id="IPR052062">
    <property type="entry name" value="Murein_DD/LD_carboxypeptidase"/>
</dbReference>
<dbReference type="AlphaFoldDB" id="A0A5B8VEZ3"/>
<protein>
    <recommendedName>
        <fullName evidence="7">NlpC/P60 domain-containing protein</fullName>
    </recommendedName>
</protein>
<dbReference type="Pfam" id="PF00877">
    <property type="entry name" value="NLPC_P60"/>
    <property type="match status" value="1"/>
</dbReference>
<organism evidence="8 9">
    <name type="scientific">Panacibacter ginsenosidivorans</name>
    <dbReference type="NCBI Taxonomy" id="1813871"/>
    <lineage>
        <taxon>Bacteria</taxon>
        <taxon>Pseudomonadati</taxon>
        <taxon>Bacteroidota</taxon>
        <taxon>Chitinophagia</taxon>
        <taxon>Chitinophagales</taxon>
        <taxon>Chitinophagaceae</taxon>
        <taxon>Panacibacter</taxon>
    </lineage>
</organism>
<evidence type="ECO:0000259" key="7">
    <source>
        <dbReference type="PROSITE" id="PS51935"/>
    </source>
</evidence>
<name>A0A5B8VEZ3_9BACT</name>
<keyword evidence="2" id="KW-0645">Protease</keyword>
<evidence type="ECO:0000256" key="4">
    <source>
        <dbReference type="ARBA" id="ARBA00022801"/>
    </source>
</evidence>
<dbReference type="PANTHER" id="PTHR47360">
    <property type="entry name" value="MUREIN DD-ENDOPEPTIDASE MEPS/MUREIN LD-CARBOXYPEPTIDASE"/>
    <property type="match status" value="1"/>
</dbReference>
<dbReference type="Gene3D" id="3.90.1720.10">
    <property type="entry name" value="endopeptidase domain like (from Nostoc punctiforme)"/>
    <property type="match status" value="1"/>
</dbReference>
<dbReference type="InterPro" id="IPR000064">
    <property type="entry name" value="NLP_P60_dom"/>
</dbReference>
<dbReference type="GO" id="GO:0008234">
    <property type="term" value="F:cysteine-type peptidase activity"/>
    <property type="evidence" value="ECO:0007669"/>
    <property type="project" value="UniProtKB-KW"/>
</dbReference>
<feature type="chain" id="PRO_5022718695" description="NlpC/P60 domain-containing protein" evidence="6">
    <location>
        <begin position="24"/>
        <end position="224"/>
    </location>
</feature>
<feature type="domain" description="NlpC/P60" evidence="7">
    <location>
        <begin position="100"/>
        <end position="222"/>
    </location>
</feature>
<keyword evidence="5" id="KW-0788">Thiol protease</keyword>
<accession>A0A5B8VEZ3</accession>
<evidence type="ECO:0000256" key="2">
    <source>
        <dbReference type="ARBA" id="ARBA00022670"/>
    </source>
</evidence>
<evidence type="ECO:0000256" key="3">
    <source>
        <dbReference type="ARBA" id="ARBA00022729"/>
    </source>
</evidence>
<keyword evidence="4" id="KW-0378">Hydrolase</keyword>
<evidence type="ECO:0000256" key="1">
    <source>
        <dbReference type="ARBA" id="ARBA00007074"/>
    </source>
</evidence>
<keyword evidence="3 6" id="KW-0732">Signal</keyword>
<reference evidence="8 9" key="1">
    <citation type="journal article" date="2016" name="Int. J. Syst. Evol. Microbiol.">
        <title>Panacibacter ginsenosidivorans gen. nov., sp. nov., with ginsenoside converting activity isolated from soil of a ginseng field.</title>
        <authorList>
            <person name="Siddiqi M.Z."/>
            <person name="Muhammad Shafi S."/>
            <person name="Choi K.D."/>
            <person name="Im W.T."/>
        </authorList>
    </citation>
    <scope>NUCLEOTIDE SEQUENCE [LARGE SCALE GENOMIC DNA]</scope>
    <source>
        <strain evidence="8 9">Gsoil1550</strain>
    </source>
</reference>
<evidence type="ECO:0000313" key="9">
    <source>
        <dbReference type="Proteomes" id="UP000321533"/>
    </source>
</evidence>
<dbReference type="PROSITE" id="PS51935">
    <property type="entry name" value="NLPC_P60"/>
    <property type="match status" value="1"/>
</dbReference>
<comment type="similarity">
    <text evidence="1">Belongs to the peptidase C40 family.</text>
</comment>
<evidence type="ECO:0000313" key="8">
    <source>
        <dbReference type="EMBL" id="QEC69653.1"/>
    </source>
</evidence>
<sequence>MKRIAPIYLLCVFALLGSCKSFKNTSASSSSSASQKKQSNNTVFLDNINVTPGDERTSVLNTNPGAPSYTAIKAAKNFDIESAQEVQFKYATMLNVPVEELTNIPLLEDIENWWGTKYCMGGSTQNCIDCSAFTQTIIRDIYSIQLPRTAEEQFNMAAPINYTDLKEGDLVFFQTTGRTISHVGVYLANNKFAHASTSGGVMISDLNEDYWKKRLRAAGRVKRS</sequence>
<dbReference type="SUPFAM" id="SSF54001">
    <property type="entry name" value="Cysteine proteinases"/>
    <property type="match status" value="1"/>
</dbReference>
<gene>
    <name evidence="8" type="ORF">FRZ67_20965</name>
</gene>